<accession>A0A8H7CT50</accession>
<evidence type="ECO:0000256" key="2">
    <source>
        <dbReference type="PROSITE-ProRule" id="PRU00176"/>
    </source>
</evidence>
<feature type="compositionally biased region" description="Gly residues" evidence="3">
    <location>
        <begin position="85"/>
        <end position="100"/>
    </location>
</feature>
<dbReference type="PANTHER" id="PTHR48027">
    <property type="entry name" value="HETEROGENEOUS NUCLEAR RIBONUCLEOPROTEIN 87F-RELATED"/>
    <property type="match status" value="1"/>
</dbReference>
<keyword evidence="6" id="KW-1185">Reference proteome</keyword>
<sequence length="118" mass="12091">MSSSKLYIGNLSYRTDDDSLRNCFSSFGNVIDCIVMKDRDSGRSRGFGFVTYSGDAEAQQAIDQMNEQELDGRRLRVNLANSKPSGGGGGGGHSGGGGGYGGGGYGGGGGGYGNNSGW</sequence>
<comment type="caution">
    <text evidence="5">The sequence shown here is derived from an EMBL/GenBank/DDBJ whole genome shotgun (WGS) entry which is preliminary data.</text>
</comment>
<organism evidence="5 6">
    <name type="scientific">Mycena sanguinolenta</name>
    <dbReference type="NCBI Taxonomy" id="230812"/>
    <lineage>
        <taxon>Eukaryota</taxon>
        <taxon>Fungi</taxon>
        <taxon>Dikarya</taxon>
        <taxon>Basidiomycota</taxon>
        <taxon>Agaricomycotina</taxon>
        <taxon>Agaricomycetes</taxon>
        <taxon>Agaricomycetidae</taxon>
        <taxon>Agaricales</taxon>
        <taxon>Marasmiineae</taxon>
        <taxon>Mycenaceae</taxon>
        <taxon>Mycena</taxon>
    </lineage>
</organism>
<dbReference type="InterPro" id="IPR012677">
    <property type="entry name" value="Nucleotide-bd_a/b_plait_sf"/>
</dbReference>
<gene>
    <name evidence="5" type="ORF">MSAN_01718000</name>
</gene>
<feature type="region of interest" description="Disordered" evidence="3">
    <location>
        <begin position="79"/>
        <end position="100"/>
    </location>
</feature>
<dbReference type="CDD" id="cd21608">
    <property type="entry name" value="RRM2_NsCP33_like"/>
    <property type="match status" value="1"/>
</dbReference>
<dbReference type="EMBL" id="JACAZH010000016">
    <property type="protein sequence ID" value="KAF7349285.1"/>
    <property type="molecule type" value="Genomic_DNA"/>
</dbReference>
<dbReference type="Gene3D" id="3.30.70.330">
    <property type="match status" value="1"/>
</dbReference>
<evidence type="ECO:0000259" key="4">
    <source>
        <dbReference type="PROSITE" id="PS50102"/>
    </source>
</evidence>
<dbReference type="InterPro" id="IPR035979">
    <property type="entry name" value="RBD_domain_sf"/>
</dbReference>
<dbReference type="InterPro" id="IPR048289">
    <property type="entry name" value="RRM2_NsCP33-like"/>
</dbReference>
<evidence type="ECO:0000256" key="1">
    <source>
        <dbReference type="ARBA" id="ARBA00022884"/>
    </source>
</evidence>
<evidence type="ECO:0000313" key="5">
    <source>
        <dbReference type="EMBL" id="KAF7349285.1"/>
    </source>
</evidence>
<keyword evidence="5" id="KW-0687">Ribonucleoprotein</keyword>
<dbReference type="AlphaFoldDB" id="A0A8H7CT50"/>
<dbReference type="Pfam" id="PF00076">
    <property type="entry name" value="RRM_1"/>
    <property type="match status" value="1"/>
</dbReference>
<reference evidence="5" key="1">
    <citation type="submission" date="2020-05" db="EMBL/GenBank/DDBJ databases">
        <title>Mycena genomes resolve the evolution of fungal bioluminescence.</title>
        <authorList>
            <person name="Tsai I.J."/>
        </authorList>
    </citation>
    <scope>NUCLEOTIDE SEQUENCE</scope>
    <source>
        <strain evidence="5">160909Yilan</strain>
    </source>
</reference>
<keyword evidence="1 2" id="KW-0694">RNA-binding</keyword>
<dbReference type="PROSITE" id="PS50102">
    <property type="entry name" value="RRM"/>
    <property type="match status" value="1"/>
</dbReference>
<dbReference type="GO" id="GO:0003723">
    <property type="term" value="F:RNA binding"/>
    <property type="evidence" value="ECO:0007669"/>
    <property type="project" value="UniProtKB-UniRule"/>
</dbReference>
<dbReference type="OrthoDB" id="439808at2759"/>
<name>A0A8H7CT50_9AGAR</name>
<proteinExistence type="predicted"/>
<dbReference type="SUPFAM" id="SSF54928">
    <property type="entry name" value="RNA-binding domain, RBD"/>
    <property type="match status" value="1"/>
</dbReference>
<protein>
    <submittedName>
        <fullName evidence="5">Heterogeneous nuclear ribonucleoprotein</fullName>
    </submittedName>
</protein>
<dbReference type="SMART" id="SM00360">
    <property type="entry name" value="RRM"/>
    <property type="match status" value="1"/>
</dbReference>
<evidence type="ECO:0000313" key="6">
    <source>
        <dbReference type="Proteomes" id="UP000623467"/>
    </source>
</evidence>
<dbReference type="InterPro" id="IPR052462">
    <property type="entry name" value="SLIRP/GR-RBP-like"/>
</dbReference>
<dbReference type="GO" id="GO:1990904">
    <property type="term" value="C:ribonucleoprotein complex"/>
    <property type="evidence" value="ECO:0007669"/>
    <property type="project" value="UniProtKB-KW"/>
</dbReference>
<dbReference type="Proteomes" id="UP000623467">
    <property type="component" value="Unassembled WGS sequence"/>
</dbReference>
<dbReference type="InterPro" id="IPR000504">
    <property type="entry name" value="RRM_dom"/>
</dbReference>
<evidence type="ECO:0000256" key="3">
    <source>
        <dbReference type="SAM" id="MobiDB-lite"/>
    </source>
</evidence>
<feature type="domain" description="RRM" evidence="4">
    <location>
        <begin position="4"/>
        <end position="82"/>
    </location>
</feature>